<feature type="compositionally biased region" description="Basic and acidic residues" evidence="1">
    <location>
        <begin position="16"/>
        <end position="25"/>
    </location>
</feature>
<dbReference type="AlphaFoldDB" id="A0A2N0NHL2"/>
<comment type="caution">
    <text evidence="2">The sequence shown here is derived from an EMBL/GenBank/DDBJ whole genome shotgun (WGS) entry which is preliminary data.</text>
</comment>
<gene>
    <name evidence="2" type="ORF">RhiirA5_439616</name>
</gene>
<reference evidence="2 3" key="2">
    <citation type="submission" date="2017-09" db="EMBL/GenBank/DDBJ databases">
        <title>Extensive intraspecific genome diversity in a model arbuscular mycorrhizal fungus.</title>
        <authorList>
            <person name="Chen E.C."/>
            <person name="Morin E."/>
            <person name="Beaudet D."/>
            <person name="Noel J."/>
            <person name="Ndikumana S."/>
            <person name="Charron P."/>
            <person name="St-Onge C."/>
            <person name="Giorgi J."/>
            <person name="Grigoriev I.V."/>
            <person name="Roux C."/>
            <person name="Martin F.M."/>
            <person name="Corradi N."/>
        </authorList>
    </citation>
    <scope>NUCLEOTIDE SEQUENCE [LARGE SCALE GENOMIC DNA]</scope>
    <source>
        <strain evidence="2 3">A5</strain>
    </source>
</reference>
<reference evidence="2 3" key="1">
    <citation type="submission" date="2016-04" db="EMBL/GenBank/DDBJ databases">
        <title>Genome analyses suggest a sexual origin of heterokaryosis in a supposedly ancient asexual fungus.</title>
        <authorList>
            <person name="Ropars J."/>
            <person name="Sedzielewska K."/>
            <person name="Noel J."/>
            <person name="Charron P."/>
            <person name="Farinelli L."/>
            <person name="Marton T."/>
            <person name="Kruger M."/>
            <person name="Pelin A."/>
            <person name="Brachmann A."/>
            <person name="Corradi N."/>
        </authorList>
    </citation>
    <scope>NUCLEOTIDE SEQUENCE [LARGE SCALE GENOMIC DNA]</scope>
    <source>
        <strain evidence="2 3">A5</strain>
    </source>
</reference>
<proteinExistence type="predicted"/>
<feature type="region of interest" description="Disordered" evidence="1">
    <location>
        <begin position="1"/>
        <end position="30"/>
    </location>
</feature>
<evidence type="ECO:0000313" key="2">
    <source>
        <dbReference type="EMBL" id="PKB94069.1"/>
    </source>
</evidence>
<organism evidence="2 3">
    <name type="scientific">Rhizophagus irregularis</name>
    <dbReference type="NCBI Taxonomy" id="588596"/>
    <lineage>
        <taxon>Eukaryota</taxon>
        <taxon>Fungi</taxon>
        <taxon>Fungi incertae sedis</taxon>
        <taxon>Mucoromycota</taxon>
        <taxon>Glomeromycotina</taxon>
        <taxon>Glomeromycetes</taxon>
        <taxon>Glomerales</taxon>
        <taxon>Glomeraceae</taxon>
        <taxon>Rhizophagus</taxon>
    </lineage>
</organism>
<protein>
    <submittedName>
        <fullName evidence="2">Uncharacterized protein</fullName>
    </submittedName>
</protein>
<dbReference type="VEuPathDB" id="FungiDB:RhiirFUN_026529"/>
<sequence>MIESEGMTDMTDMTDVSEKLGEDNPRKKKAKPFSIPKIVDIFIVVCLIDKFGKYLSLNCTWYTWCRDELWKWHKEAEQVYGRVVDKYREADDPAESYFLSRFLQELMTM</sequence>
<evidence type="ECO:0000256" key="1">
    <source>
        <dbReference type="SAM" id="MobiDB-lite"/>
    </source>
</evidence>
<dbReference type="EMBL" id="LLXJ01006691">
    <property type="protein sequence ID" value="PKB94069.1"/>
    <property type="molecule type" value="Genomic_DNA"/>
</dbReference>
<accession>A0A2N0NHL2</accession>
<evidence type="ECO:0000313" key="3">
    <source>
        <dbReference type="Proteomes" id="UP000232722"/>
    </source>
</evidence>
<dbReference type="Proteomes" id="UP000232722">
    <property type="component" value="Unassembled WGS sequence"/>
</dbReference>
<name>A0A2N0NHL2_9GLOM</name>